<keyword evidence="13" id="KW-1185">Reference proteome</keyword>
<proteinExistence type="inferred from homology"/>
<organism evidence="12 13">
    <name type="scientific">Ilyobacter polytropus (strain ATCC 51220 / DSM 2926 / LMG 16218 / CuHBu1)</name>
    <dbReference type="NCBI Taxonomy" id="572544"/>
    <lineage>
        <taxon>Bacteria</taxon>
        <taxon>Fusobacteriati</taxon>
        <taxon>Fusobacteriota</taxon>
        <taxon>Fusobacteriia</taxon>
        <taxon>Fusobacteriales</taxon>
        <taxon>Fusobacteriaceae</taxon>
        <taxon>Ilyobacter</taxon>
    </lineage>
</organism>
<keyword evidence="10" id="KW-0175">Coiled coil</keyword>
<dbReference type="InterPro" id="IPR004604">
    <property type="entry name" value="DNA_recomb/repair_RecN"/>
</dbReference>
<dbReference type="InterPro" id="IPR027417">
    <property type="entry name" value="P-loop_NTPase"/>
</dbReference>
<dbReference type="PANTHER" id="PTHR11059">
    <property type="entry name" value="DNA REPAIR PROTEIN RECN"/>
    <property type="match status" value="1"/>
</dbReference>
<feature type="coiled-coil region" evidence="10">
    <location>
        <begin position="167"/>
        <end position="194"/>
    </location>
</feature>
<dbReference type="CDD" id="cd03241">
    <property type="entry name" value="ABC_RecN"/>
    <property type="match status" value="2"/>
</dbReference>
<dbReference type="AlphaFoldDB" id="E3H827"/>
<dbReference type="STRING" id="572544.Ilyop_1478"/>
<dbReference type="PIRSF" id="PIRSF003128">
    <property type="entry name" value="RecN"/>
    <property type="match status" value="1"/>
</dbReference>
<dbReference type="EMBL" id="CP002281">
    <property type="protein sequence ID" value="ADO83258.1"/>
    <property type="molecule type" value="Genomic_DNA"/>
</dbReference>
<dbReference type="OrthoDB" id="9806954at2"/>
<evidence type="ECO:0000256" key="5">
    <source>
        <dbReference type="ARBA" id="ARBA00022763"/>
    </source>
</evidence>
<evidence type="ECO:0000256" key="8">
    <source>
        <dbReference type="ARBA" id="ARBA00033408"/>
    </source>
</evidence>
<comment type="similarity">
    <text evidence="2 9">Belongs to the RecN family.</text>
</comment>
<dbReference type="SUPFAM" id="SSF52540">
    <property type="entry name" value="P-loop containing nucleoside triphosphate hydrolases"/>
    <property type="match status" value="2"/>
</dbReference>
<evidence type="ECO:0000256" key="10">
    <source>
        <dbReference type="SAM" id="Coils"/>
    </source>
</evidence>
<evidence type="ECO:0000313" key="13">
    <source>
        <dbReference type="Proteomes" id="UP000006875"/>
    </source>
</evidence>
<dbReference type="GO" id="GO:0006281">
    <property type="term" value="P:DNA repair"/>
    <property type="evidence" value="ECO:0007669"/>
    <property type="project" value="UniProtKB-KW"/>
</dbReference>
<dbReference type="HOGENOM" id="CLU_018297_3_1_0"/>
<keyword evidence="4" id="KW-0547">Nucleotide-binding</keyword>
<protein>
    <recommendedName>
        <fullName evidence="3 9">DNA repair protein RecN</fullName>
    </recommendedName>
    <alternativeName>
        <fullName evidence="8 9">Recombination protein N</fullName>
    </alternativeName>
</protein>
<sequence length="553" mass="63009">MLRELRIENLAIIEELELEFGDGLITLTGETGAGKSIILSGINLLIGEKANVEMLRDGEEYLMAEGVFETSDYQTEELKELGIEVEEGELIVRRVLDKNGRGKAFVNGKRVPVSSLKQIMGTLVDLVGQHSHQMLLNKNNHIKLLDKFLGDKSQDIRSKIENTVERYGKISRKISEIEEIKKEIQEKKDFYEFQLNEINSLSLKSGEDEELEDEYKKLFNSGKIKENLINSYTLLKDGEHNAMSFIYNSKKFLESVSKYGKEFEEAQDKLEKIYYDLEDVVYIIENLEEDTDTDEFRLNELVDRLDKINSLKKKYGFTIEEILDYRDDLQKKLDTLHESNFEEKKLIKERDELTALYKKYAEKLSAARKESAALIESRMENELKYLNMKDSMFKISFGLIEGMGRNGSDQVEFLITTNKGQSPKPLSKIASGGEVSRIMLALKSIFSVVDNVPILVFDEIDTGVGGETVRKIASKLKDIGGNSQVVCITHSPAIASKATQQFYIEKKTHADKTVTTVRELNYKGRIEEIGRMLAGENITEAVLKHAKEILDEI</sequence>
<comment type="function">
    <text evidence="1 9">May be involved in recombinational repair of damaged DNA.</text>
</comment>
<dbReference type="InterPro" id="IPR003395">
    <property type="entry name" value="RecF/RecN/SMC_N"/>
</dbReference>
<reference evidence="12 13" key="1">
    <citation type="journal article" date="2010" name="Stand. Genomic Sci.">
        <title>Complete genome sequence of Ilyobacter polytropus type strain (CuHbu1).</title>
        <authorList>
            <person name="Sikorski J."/>
            <person name="Chertkov O."/>
            <person name="Lapidus A."/>
            <person name="Nolan M."/>
            <person name="Lucas S."/>
            <person name="Del Rio T.G."/>
            <person name="Tice H."/>
            <person name="Cheng J.F."/>
            <person name="Tapia R."/>
            <person name="Han C."/>
            <person name="Goodwin L."/>
            <person name="Pitluck S."/>
            <person name="Liolios K."/>
            <person name="Ivanova N."/>
            <person name="Mavromatis K."/>
            <person name="Mikhailova N."/>
            <person name="Pati A."/>
            <person name="Chen A."/>
            <person name="Palaniappan K."/>
            <person name="Land M."/>
            <person name="Hauser L."/>
            <person name="Chang Y.J."/>
            <person name="Jeffries C.D."/>
            <person name="Brambilla E."/>
            <person name="Yasawong M."/>
            <person name="Rohde M."/>
            <person name="Pukall R."/>
            <person name="Spring S."/>
            <person name="Goker M."/>
            <person name="Woyke T."/>
            <person name="Bristow J."/>
            <person name="Eisen J.A."/>
            <person name="Markowitz V."/>
            <person name="Hugenholtz P."/>
            <person name="Kyrpides N.C."/>
            <person name="Klenk H.P."/>
        </authorList>
    </citation>
    <scope>NUCLEOTIDE SEQUENCE [LARGE SCALE GENOMIC DNA]</scope>
    <source>
        <strain evidence="13">ATCC 51220 / DSM 2926 / LMG 16218 / CuHBu1</strain>
    </source>
</reference>
<evidence type="ECO:0000256" key="1">
    <source>
        <dbReference type="ARBA" id="ARBA00003618"/>
    </source>
</evidence>
<feature type="coiled-coil region" evidence="10">
    <location>
        <begin position="343"/>
        <end position="370"/>
    </location>
</feature>
<dbReference type="GO" id="GO:0006310">
    <property type="term" value="P:DNA recombination"/>
    <property type="evidence" value="ECO:0007669"/>
    <property type="project" value="InterPro"/>
</dbReference>
<evidence type="ECO:0000256" key="4">
    <source>
        <dbReference type="ARBA" id="ARBA00022741"/>
    </source>
</evidence>
<gene>
    <name evidence="12" type="ordered locus">Ilyop_1478</name>
</gene>
<dbReference type="Gene3D" id="3.40.50.300">
    <property type="entry name" value="P-loop containing nucleotide triphosphate hydrolases"/>
    <property type="match status" value="2"/>
</dbReference>
<dbReference type="eggNOG" id="COG0497">
    <property type="taxonomic scope" value="Bacteria"/>
</dbReference>
<evidence type="ECO:0000256" key="3">
    <source>
        <dbReference type="ARBA" id="ARBA00021315"/>
    </source>
</evidence>
<dbReference type="SMART" id="SM00382">
    <property type="entry name" value="AAA"/>
    <property type="match status" value="1"/>
</dbReference>
<dbReference type="InterPro" id="IPR003593">
    <property type="entry name" value="AAA+_ATPase"/>
</dbReference>
<dbReference type="GO" id="GO:0005524">
    <property type="term" value="F:ATP binding"/>
    <property type="evidence" value="ECO:0007669"/>
    <property type="project" value="UniProtKB-KW"/>
</dbReference>
<dbReference type="NCBIfam" id="TIGR00634">
    <property type="entry name" value="recN"/>
    <property type="match status" value="1"/>
</dbReference>
<evidence type="ECO:0000256" key="2">
    <source>
        <dbReference type="ARBA" id="ARBA00009441"/>
    </source>
</evidence>
<keyword evidence="5 9" id="KW-0227">DNA damage</keyword>
<dbReference type="GO" id="GO:0009432">
    <property type="term" value="P:SOS response"/>
    <property type="evidence" value="ECO:0007669"/>
    <property type="project" value="TreeGrafter"/>
</dbReference>
<accession>E3H827</accession>
<dbReference type="RefSeq" id="WP_013387925.1">
    <property type="nucleotide sequence ID" value="NC_014632.1"/>
</dbReference>
<evidence type="ECO:0000256" key="6">
    <source>
        <dbReference type="ARBA" id="ARBA00022840"/>
    </source>
</evidence>
<dbReference type="KEGG" id="ipo:Ilyop_1478"/>
<evidence type="ECO:0000259" key="11">
    <source>
        <dbReference type="SMART" id="SM00382"/>
    </source>
</evidence>
<dbReference type="Proteomes" id="UP000006875">
    <property type="component" value="Chromosome"/>
</dbReference>
<name>E3H827_ILYPC</name>
<keyword evidence="6" id="KW-0067">ATP-binding</keyword>
<keyword evidence="7 9" id="KW-0234">DNA repair</keyword>
<dbReference type="FunFam" id="3.40.50.300:FF:000319">
    <property type="entry name" value="DNA repair protein RecN"/>
    <property type="match status" value="1"/>
</dbReference>
<evidence type="ECO:0000313" key="12">
    <source>
        <dbReference type="EMBL" id="ADO83258.1"/>
    </source>
</evidence>
<dbReference type="PANTHER" id="PTHR11059:SF0">
    <property type="entry name" value="DNA REPAIR PROTEIN RECN"/>
    <property type="match status" value="1"/>
</dbReference>
<dbReference type="Pfam" id="PF02463">
    <property type="entry name" value="SMC_N"/>
    <property type="match status" value="1"/>
</dbReference>
<evidence type="ECO:0000256" key="7">
    <source>
        <dbReference type="ARBA" id="ARBA00023204"/>
    </source>
</evidence>
<feature type="domain" description="AAA+ ATPase" evidence="11">
    <location>
        <begin position="21"/>
        <end position="508"/>
    </location>
</feature>
<evidence type="ECO:0000256" key="9">
    <source>
        <dbReference type="PIRNR" id="PIRNR003128"/>
    </source>
</evidence>
<dbReference type="GO" id="GO:0043590">
    <property type="term" value="C:bacterial nucleoid"/>
    <property type="evidence" value="ECO:0007669"/>
    <property type="project" value="TreeGrafter"/>
</dbReference>